<accession>A0A6J5KS10</accession>
<sequence length="136" mass="15307">MAFQVQKIHPLDLQPRKAVGVSLPFSSTSVFNSTYSTQDALKSNLVNHFLTEKGERFLNPNLGAGLRALLFDQMTVDKKDQIEGVVRTEISTWFPTLQVNDVKVADSPDTNTVTVYIKYSVTQTNIQDELLINFEQ</sequence>
<dbReference type="Pfam" id="PF04965">
    <property type="entry name" value="GPW_gp25"/>
    <property type="match status" value="1"/>
</dbReference>
<dbReference type="Gene3D" id="3.10.450.40">
    <property type="match status" value="1"/>
</dbReference>
<proteinExistence type="predicted"/>
<dbReference type="InterPro" id="IPR007048">
    <property type="entry name" value="IraD/Gp25-like"/>
</dbReference>
<name>A0A6J5KS10_9CAUD</name>
<organism evidence="2">
    <name type="scientific">uncultured Caudovirales phage</name>
    <dbReference type="NCBI Taxonomy" id="2100421"/>
    <lineage>
        <taxon>Viruses</taxon>
        <taxon>Duplodnaviria</taxon>
        <taxon>Heunggongvirae</taxon>
        <taxon>Uroviricota</taxon>
        <taxon>Caudoviricetes</taxon>
        <taxon>Peduoviridae</taxon>
        <taxon>Maltschvirus</taxon>
        <taxon>Maltschvirus maltsch</taxon>
    </lineage>
</organism>
<dbReference type="SUPFAM" id="SSF160719">
    <property type="entry name" value="gpW/gp25-like"/>
    <property type="match status" value="1"/>
</dbReference>
<feature type="domain" description="IraD/Gp25-like" evidence="1">
    <location>
        <begin position="38"/>
        <end position="125"/>
    </location>
</feature>
<reference evidence="2" key="1">
    <citation type="submission" date="2020-04" db="EMBL/GenBank/DDBJ databases">
        <authorList>
            <person name="Chiriac C."/>
            <person name="Salcher M."/>
            <person name="Ghai R."/>
            <person name="Kavagutti S V."/>
        </authorList>
    </citation>
    <scope>NUCLEOTIDE SEQUENCE</scope>
</reference>
<dbReference type="EMBL" id="LR796188">
    <property type="protein sequence ID" value="CAB4125214.1"/>
    <property type="molecule type" value="Genomic_DNA"/>
</dbReference>
<gene>
    <name evidence="2" type="ORF">UFOVP54_83</name>
</gene>
<evidence type="ECO:0000259" key="1">
    <source>
        <dbReference type="Pfam" id="PF04965"/>
    </source>
</evidence>
<evidence type="ECO:0000313" key="2">
    <source>
        <dbReference type="EMBL" id="CAB4125214.1"/>
    </source>
</evidence>
<protein>
    <submittedName>
        <fullName evidence="2">Baseplate wedge subunit</fullName>
    </submittedName>
</protein>